<accession>A0ABY6V1M0</accession>
<evidence type="ECO:0000259" key="5">
    <source>
        <dbReference type="Pfam" id="PF13249"/>
    </source>
</evidence>
<evidence type="ECO:0000256" key="2">
    <source>
        <dbReference type="ARBA" id="ARBA00023235"/>
    </source>
</evidence>
<dbReference type="InterPro" id="IPR006400">
    <property type="entry name" value="Hopene-cyclase"/>
</dbReference>
<dbReference type="Pfam" id="PF13243">
    <property type="entry name" value="SQHop_cyclase_C"/>
    <property type="match status" value="1"/>
</dbReference>
<evidence type="ECO:0000259" key="4">
    <source>
        <dbReference type="Pfam" id="PF13243"/>
    </source>
</evidence>
<dbReference type="NCBIfam" id="TIGR01507">
    <property type="entry name" value="hopene_cyclase"/>
    <property type="match status" value="1"/>
</dbReference>
<keyword evidence="2 3" id="KW-0413">Isomerase</keyword>
<comment type="caution">
    <text evidence="6">The sequence shown here is derived from an EMBL/GenBank/DDBJ whole genome shotgun (WGS) entry which is preliminary data.</text>
</comment>
<protein>
    <recommendedName>
        <fullName evidence="3">Terpene cyclase/mutase family member</fullName>
        <ecNumber evidence="3">5.4.99.-</ecNumber>
    </recommendedName>
</protein>
<name>A0ABY6V1M0_BIOOC</name>
<gene>
    <name evidence="6" type="ORF">CLO192961_LOCUS476214</name>
</gene>
<dbReference type="PANTHER" id="PTHR11764">
    <property type="entry name" value="TERPENE CYCLASE/MUTASE FAMILY MEMBER"/>
    <property type="match status" value="1"/>
</dbReference>
<proteinExistence type="inferred from homology"/>
<dbReference type="SUPFAM" id="SSF48239">
    <property type="entry name" value="Terpenoid cyclases/Protein prenyltransferases"/>
    <property type="match status" value="2"/>
</dbReference>
<evidence type="ECO:0000313" key="7">
    <source>
        <dbReference type="Proteomes" id="UP000766486"/>
    </source>
</evidence>
<dbReference type="InterPro" id="IPR032696">
    <property type="entry name" value="SQ_cyclase_C"/>
</dbReference>
<sequence>MDSAQTQEARDFSRPPKHLLDQSLSLATDYTWDKMQLDEHWRGEALCSVTITAEQVFLFQCLGKTPIPDAELYKRYILSEQKEDGSWPIATNCHGDISASCEAYLALKILGMSPSCREMTKARQFILKAGGLAKVGVLTRISFARFGLFPWDAVPHLPAELILLPPSLKFNVYRLSTLARSTLIPLLVITHHRPIYALPNGRSVANDFIDELWVDPTNKMTSHCSCPSFFTPRDIDPTEILFSGMDTALSYLGGLRRFPLRKKALRYCIQWILNNLEPSGDCPGISLPIHNNILALLLEGFSQNDAVIRMGMDVIERFTCQDETGKRLQSRVSPVWDTALMIRAICDSGWNEHDARLERSVDWLSGRQMLNVRGGWSGCCPEKVSKFSFQQDNNFAPSVDEAAAVIMAMLNQNPSNIESDTIAKLVTRICAMQNPDGGWGAFDGDARRSCLNKAPFGELRATRRNSAADLTGFVLEAFGMVLNIASQKSSEDTSSGLAKTKVLDAIATASQRAVRYLAQEQEGFGGWYGRWGASYLYGTSAAISGLAWFADGDNWVKDMIASAVSWIKEVQNLDGGWGEVMESCDDQQMIGRPPSTSSQTAWAIMCLLEELDPDDASIRAGINYLLAKQQEACLKREGASWKAFNSTATGSQGSVYLRSQLSSHYFPVMALGRYKKAMLCTYSE</sequence>
<dbReference type="EC" id="5.4.99.-" evidence="3"/>
<dbReference type="EMBL" id="CABFNS010001012">
    <property type="protein sequence ID" value="VUC37614.1"/>
    <property type="molecule type" value="Genomic_DNA"/>
</dbReference>
<reference evidence="6 7" key="1">
    <citation type="submission" date="2019-06" db="EMBL/GenBank/DDBJ databases">
        <authorList>
            <person name="Broberg M."/>
        </authorList>
    </citation>
    <scope>NUCLEOTIDE SEQUENCE [LARGE SCALE GENOMIC DNA]</scope>
</reference>
<dbReference type="InterPro" id="IPR018333">
    <property type="entry name" value="Squalene_cyclase"/>
</dbReference>
<dbReference type="InterPro" id="IPR032697">
    <property type="entry name" value="SQ_cyclase_N"/>
</dbReference>
<keyword evidence="7" id="KW-1185">Reference proteome</keyword>
<dbReference type="PANTHER" id="PTHR11764:SF82">
    <property type="entry name" value="TERPENE CYCLASE_MUTASE FAMILY MEMBER"/>
    <property type="match status" value="1"/>
</dbReference>
<feature type="domain" description="Squalene cyclase N-terminal" evidence="5">
    <location>
        <begin position="26"/>
        <end position="323"/>
    </location>
</feature>
<feature type="domain" description="Squalene cyclase C-terminal" evidence="4">
    <location>
        <begin position="332"/>
        <end position="676"/>
    </location>
</feature>
<dbReference type="InterPro" id="IPR008930">
    <property type="entry name" value="Terpenoid_cyclase/PrenylTrfase"/>
</dbReference>
<dbReference type="Gene3D" id="1.50.10.20">
    <property type="match status" value="2"/>
</dbReference>
<dbReference type="Pfam" id="PF13249">
    <property type="entry name" value="SQHop_cyclase_N"/>
    <property type="match status" value="1"/>
</dbReference>
<keyword evidence="1" id="KW-0677">Repeat</keyword>
<evidence type="ECO:0000313" key="6">
    <source>
        <dbReference type="EMBL" id="VUC37614.1"/>
    </source>
</evidence>
<dbReference type="Proteomes" id="UP000766486">
    <property type="component" value="Unassembled WGS sequence"/>
</dbReference>
<comment type="similarity">
    <text evidence="3">Belongs to the terpene cyclase/mutase family.</text>
</comment>
<dbReference type="SFLD" id="SFLDG01016">
    <property type="entry name" value="Prenyltransferase_Like_2"/>
    <property type="match status" value="1"/>
</dbReference>
<dbReference type="NCBIfam" id="TIGR01787">
    <property type="entry name" value="squalene_cyclas"/>
    <property type="match status" value="1"/>
</dbReference>
<evidence type="ECO:0000256" key="3">
    <source>
        <dbReference type="RuleBase" id="RU362003"/>
    </source>
</evidence>
<evidence type="ECO:0000256" key="1">
    <source>
        <dbReference type="ARBA" id="ARBA00022737"/>
    </source>
</evidence>
<organism evidence="6 7">
    <name type="scientific">Bionectria ochroleuca</name>
    <name type="common">Gliocladium roseum</name>
    <dbReference type="NCBI Taxonomy" id="29856"/>
    <lineage>
        <taxon>Eukaryota</taxon>
        <taxon>Fungi</taxon>
        <taxon>Dikarya</taxon>
        <taxon>Ascomycota</taxon>
        <taxon>Pezizomycotina</taxon>
        <taxon>Sordariomycetes</taxon>
        <taxon>Hypocreomycetidae</taxon>
        <taxon>Hypocreales</taxon>
        <taxon>Bionectriaceae</taxon>
        <taxon>Clonostachys</taxon>
    </lineage>
</organism>